<feature type="non-terminal residue" evidence="7">
    <location>
        <position position="232"/>
    </location>
</feature>
<organism evidence="7 8">
    <name type="scientific">Colocasia esculenta</name>
    <name type="common">Wild taro</name>
    <name type="synonym">Arum esculentum</name>
    <dbReference type="NCBI Taxonomy" id="4460"/>
    <lineage>
        <taxon>Eukaryota</taxon>
        <taxon>Viridiplantae</taxon>
        <taxon>Streptophyta</taxon>
        <taxon>Embryophyta</taxon>
        <taxon>Tracheophyta</taxon>
        <taxon>Spermatophyta</taxon>
        <taxon>Magnoliopsida</taxon>
        <taxon>Liliopsida</taxon>
        <taxon>Araceae</taxon>
        <taxon>Aroideae</taxon>
        <taxon>Colocasieae</taxon>
        <taxon>Colocasia</taxon>
    </lineage>
</organism>
<evidence type="ECO:0000259" key="6">
    <source>
        <dbReference type="PROSITE" id="PS50255"/>
    </source>
</evidence>
<dbReference type="SMART" id="SM01117">
    <property type="entry name" value="Cyt-b5"/>
    <property type="match status" value="1"/>
</dbReference>
<accession>A0A843V664</accession>
<keyword evidence="8" id="KW-1185">Reference proteome</keyword>
<evidence type="ECO:0000256" key="3">
    <source>
        <dbReference type="ARBA" id="ARBA00023004"/>
    </source>
</evidence>
<keyword evidence="2 5" id="KW-0479">Metal-binding</keyword>
<feature type="domain" description="Cytochrome b5 heme-binding" evidence="6">
    <location>
        <begin position="169"/>
        <end position="232"/>
    </location>
</feature>
<protein>
    <recommendedName>
        <fullName evidence="6">Cytochrome b5 heme-binding domain-containing protein</fullName>
    </recommendedName>
</protein>
<gene>
    <name evidence="7" type="ORF">Taro_026448</name>
</gene>
<comment type="caution">
    <text evidence="7">The sequence shown here is derived from an EMBL/GenBank/DDBJ whole genome shotgun (WGS) entry which is preliminary data.</text>
</comment>
<dbReference type="InterPro" id="IPR018506">
    <property type="entry name" value="Cyt_B5_heme-BS"/>
</dbReference>
<dbReference type="PROSITE" id="PS50255">
    <property type="entry name" value="CYTOCHROME_B5_2"/>
    <property type="match status" value="1"/>
</dbReference>
<name>A0A843V664_COLES</name>
<keyword evidence="3 5" id="KW-0408">Iron</keyword>
<dbReference type="EMBL" id="NMUH01001598">
    <property type="protein sequence ID" value="MQL93792.1"/>
    <property type="molecule type" value="Genomic_DNA"/>
</dbReference>
<dbReference type="InterPro" id="IPR001199">
    <property type="entry name" value="Cyt_B5-like_heme/steroid-bd"/>
</dbReference>
<evidence type="ECO:0000313" key="8">
    <source>
        <dbReference type="Proteomes" id="UP000652761"/>
    </source>
</evidence>
<evidence type="ECO:0000256" key="2">
    <source>
        <dbReference type="ARBA" id="ARBA00022723"/>
    </source>
</evidence>
<evidence type="ECO:0000256" key="5">
    <source>
        <dbReference type="RuleBase" id="RU362121"/>
    </source>
</evidence>
<comment type="similarity">
    <text evidence="4 5">Belongs to the cytochrome b5 family.</text>
</comment>
<feature type="non-terminal residue" evidence="7">
    <location>
        <position position="1"/>
    </location>
</feature>
<dbReference type="PROSITE" id="PS00191">
    <property type="entry name" value="CYTOCHROME_B5_1"/>
    <property type="match status" value="1"/>
</dbReference>
<keyword evidence="1 5" id="KW-0349">Heme</keyword>
<dbReference type="AlphaFoldDB" id="A0A843V664"/>
<evidence type="ECO:0000313" key="7">
    <source>
        <dbReference type="EMBL" id="MQL93792.1"/>
    </source>
</evidence>
<reference evidence="7" key="1">
    <citation type="submission" date="2017-07" db="EMBL/GenBank/DDBJ databases">
        <title>Taro Niue Genome Assembly and Annotation.</title>
        <authorList>
            <person name="Atibalentja N."/>
            <person name="Keating K."/>
            <person name="Fields C.J."/>
        </authorList>
    </citation>
    <scope>NUCLEOTIDE SEQUENCE</scope>
    <source>
        <strain evidence="7">Niue_2</strain>
        <tissue evidence="7">Leaf</tissue>
    </source>
</reference>
<proteinExistence type="inferred from homology"/>
<evidence type="ECO:0000256" key="1">
    <source>
        <dbReference type="ARBA" id="ARBA00022617"/>
    </source>
</evidence>
<dbReference type="Pfam" id="PF00173">
    <property type="entry name" value="Cyt-b5"/>
    <property type="match status" value="1"/>
</dbReference>
<dbReference type="GO" id="GO:0046872">
    <property type="term" value="F:metal ion binding"/>
    <property type="evidence" value="ECO:0007669"/>
    <property type="project" value="UniProtKB-UniRule"/>
</dbReference>
<dbReference type="InterPro" id="IPR036400">
    <property type="entry name" value="Cyt_B5-like_heme/steroid_sf"/>
</dbReference>
<dbReference type="Gene3D" id="3.10.120.10">
    <property type="entry name" value="Cytochrome b5-like heme/steroid binding domain"/>
    <property type="match status" value="1"/>
</dbReference>
<dbReference type="PANTHER" id="PTHR19359">
    <property type="entry name" value="CYTOCHROME B5"/>
    <property type="match status" value="1"/>
</dbReference>
<dbReference type="GO" id="GO:0020037">
    <property type="term" value="F:heme binding"/>
    <property type="evidence" value="ECO:0007669"/>
    <property type="project" value="UniProtKB-UniRule"/>
</dbReference>
<dbReference type="Proteomes" id="UP000652761">
    <property type="component" value="Unassembled WGS sequence"/>
</dbReference>
<sequence length="232" mass="25896">SEVVLYVTEIFVRGEPLNPPPLVGLERGSLVFLGIFSLFVGDRGWKPQAQTCVGNGNLSGETRRPKSPPFFFLCVLLAPQLVLHVLQRRRRRKLQHARVAIAAEREPGGAFPYNSSPRTSTSVVLGSREAYFTHKRSKLFSLLQSVCIWFLGDFHLKARRGFWTAMSTVKTYTKAEVSVHNSKKDCWIIIKDKVYDVTPYVEEHPGGDAILTNAGGDATEGFFGFTQLSAYS</sequence>
<dbReference type="PANTHER" id="PTHR19359:SF95">
    <property type="entry name" value="CYTOCHROME B5 TYPE B"/>
    <property type="match status" value="1"/>
</dbReference>
<dbReference type="SUPFAM" id="SSF55856">
    <property type="entry name" value="Cytochrome b5-like heme/steroid binding domain"/>
    <property type="match status" value="1"/>
</dbReference>
<dbReference type="OrthoDB" id="260519at2759"/>
<evidence type="ECO:0000256" key="4">
    <source>
        <dbReference type="ARBA" id="ARBA00038168"/>
    </source>
</evidence>
<dbReference type="GO" id="GO:0016020">
    <property type="term" value="C:membrane"/>
    <property type="evidence" value="ECO:0007669"/>
    <property type="project" value="TreeGrafter"/>
</dbReference>
<dbReference type="InterPro" id="IPR050668">
    <property type="entry name" value="Cytochrome_b5"/>
</dbReference>